<evidence type="ECO:0000256" key="2">
    <source>
        <dbReference type="ARBA" id="ARBA00022448"/>
    </source>
</evidence>
<keyword evidence="5" id="KW-0406">Ion transport</keyword>
<proteinExistence type="predicted"/>
<dbReference type="Pfam" id="PF07885">
    <property type="entry name" value="Ion_trans_2"/>
    <property type="match status" value="1"/>
</dbReference>
<dbReference type="GO" id="GO:0008076">
    <property type="term" value="C:voltage-gated potassium channel complex"/>
    <property type="evidence" value="ECO:0007669"/>
    <property type="project" value="TreeGrafter"/>
</dbReference>
<feature type="transmembrane region" description="Helical" evidence="9">
    <location>
        <begin position="172"/>
        <end position="188"/>
    </location>
</feature>
<protein>
    <submittedName>
        <fullName evidence="13">Potassium voltage-gated channel subfamily KQT member 4-like</fullName>
    </submittedName>
</protein>
<dbReference type="PRINTS" id="PR00169">
    <property type="entry name" value="KCHANNEL"/>
</dbReference>
<evidence type="ECO:0000256" key="7">
    <source>
        <dbReference type="ARBA" id="ARBA00034430"/>
    </source>
</evidence>
<evidence type="ECO:0000256" key="5">
    <source>
        <dbReference type="ARBA" id="ARBA00023065"/>
    </source>
</evidence>
<feature type="coiled-coil region" evidence="8">
    <location>
        <begin position="356"/>
        <end position="390"/>
    </location>
</feature>
<dbReference type="OMA" id="GHEELIC"/>
<dbReference type="AlphaFoldDB" id="A0A6P6YJV0"/>
<dbReference type="InterPro" id="IPR013821">
    <property type="entry name" value="K_chnl_volt-dep_KCNQ_C"/>
</dbReference>
<keyword evidence="12" id="KW-1185">Reference proteome</keyword>
<feature type="transmembrane region" description="Helical" evidence="9">
    <location>
        <begin position="44"/>
        <end position="66"/>
    </location>
</feature>
<dbReference type="InterPro" id="IPR003937">
    <property type="entry name" value="K_chnl_volt-dep_KCNQ"/>
</dbReference>
<dbReference type="Pfam" id="PF03520">
    <property type="entry name" value="KCNQ_channel"/>
    <property type="match status" value="1"/>
</dbReference>
<dbReference type="Proteomes" id="UP000515146">
    <property type="component" value="Unplaced"/>
</dbReference>
<evidence type="ECO:0000256" key="8">
    <source>
        <dbReference type="SAM" id="Coils"/>
    </source>
</evidence>
<keyword evidence="9" id="KW-0812">Transmembrane</keyword>
<evidence type="ECO:0000313" key="12">
    <source>
        <dbReference type="Proteomes" id="UP000515146"/>
    </source>
</evidence>
<dbReference type="SUPFAM" id="SSF81324">
    <property type="entry name" value="Voltage-gated potassium channels"/>
    <property type="match status" value="1"/>
</dbReference>
<dbReference type="InParanoid" id="A0A6P6YJV0"/>
<sequence>MPKTNHHHHRSHHNHHHRPLLIPYMPKRIIVYNFLRRPNNFHAIMYHVSLIILIIISLLCFAVATIPELTESIRPISIIFDSLICMFVIGESVAIYWSSSCQPKYQGINGRLRFLRSFSGLFDIMILFVTLTIAYCHYTDHKFYTVNDKYWLFLRLGQWLHILRMGERFKPWLWLIFVTFVMFLAEQTQNQTDFTSLPKTFWWSIVSLFTIGYGDMTPATNVGKVLASIFFFLFIFKFALPAGVLSTGLALKIQEQQRCRHISQRRLAAVRFIKLAWRYFHYRKHENGAVFSRRKRYSTMNNNNNNNNDVQRINPPEIVCIRFIITLQFLLARRRFRRAMRPYDFGDIMEQYTVGHEELICQVDRLYLQIDRLEKQIKQNQEILEIVEQQTKLK</sequence>
<dbReference type="OrthoDB" id="6513287at2759"/>
<organism evidence="12 13">
    <name type="scientific">Dermatophagoides pteronyssinus</name>
    <name type="common">European house dust mite</name>
    <dbReference type="NCBI Taxonomy" id="6956"/>
    <lineage>
        <taxon>Eukaryota</taxon>
        <taxon>Metazoa</taxon>
        <taxon>Ecdysozoa</taxon>
        <taxon>Arthropoda</taxon>
        <taxon>Chelicerata</taxon>
        <taxon>Arachnida</taxon>
        <taxon>Acari</taxon>
        <taxon>Acariformes</taxon>
        <taxon>Sarcoptiformes</taxon>
        <taxon>Astigmata</taxon>
        <taxon>Psoroptidia</taxon>
        <taxon>Analgoidea</taxon>
        <taxon>Pyroglyphidae</taxon>
        <taxon>Dermatophagoidinae</taxon>
        <taxon>Dermatophagoides</taxon>
    </lineage>
</organism>
<feature type="transmembrane region" description="Helical" evidence="9">
    <location>
        <begin position="200"/>
        <end position="219"/>
    </location>
</feature>
<feature type="transmembrane region" description="Helical" evidence="9">
    <location>
        <begin position="78"/>
        <end position="98"/>
    </location>
</feature>
<feature type="domain" description="Potassium channel" evidence="11">
    <location>
        <begin position="173"/>
        <end position="244"/>
    </location>
</feature>
<comment type="catalytic activity">
    <reaction evidence="7">
        <text>K(+)(in) = K(+)(out)</text>
        <dbReference type="Rhea" id="RHEA:29463"/>
        <dbReference type="ChEBI" id="CHEBI:29103"/>
    </reaction>
</comment>
<evidence type="ECO:0000256" key="3">
    <source>
        <dbReference type="ARBA" id="ARBA00022475"/>
    </source>
</evidence>
<keyword evidence="8" id="KW-0175">Coiled coil</keyword>
<keyword evidence="4" id="KW-0630">Potassium</keyword>
<keyword evidence="6" id="KW-0407">Ion channel</keyword>
<comment type="subcellular location">
    <subcellularLocation>
        <location evidence="1">Cell membrane</location>
        <topology evidence="1">Multi-pass membrane protein</topology>
    </subcellularLocation>
</comment>
<dbReference type="PANTHER" id="PTHR47735">
    <property type="entry name" value="POTASSIUM VOLTAGE-GATED CHANNEL SUBFAMILY KQT MEMBER 4"/>
    <property type="match status" value="1"/>
</dbReference>
<evidence type="ECO:0000256" key="9">
    <source>
        <dbReference type="SAM" id="Phobius"/>
    </source>
</evidence>
<dbReference type="Gene3D" id="1.10.287.70">
    <property type="match status" value="1"/>
</dbReference>
<keyword evidence="2" id="KW-0813">Transport</keyword>
<keyword evidence="9" id="KW-0472">Membrane</keyword>
<name>A0A6P6YJV0_DERPT</name>
<reference evidence="13" key="1">
    <citation type="submission" date="2025-08" db="UniProtKB">
        <authorList>
            <consortium name="RefSeq"/>
        </authorList>
    </citation>
    <scope>IDENTIFICATION</scope>
    <source>
        <strain evidence="13">Airmid</strain>
    </source>
</reference>
<evidence type="ECO:0000259" key="10">
    <source>
        <dbReference type="Pfam" id="PF03520"/>
    </source>
</evidence>
<dbReference type="RefSeq" id="XP_027205026.1">
    <property type="nucleotide sequence ID" value="XM_027349225.1"/>
</dbReference>
<evidence type="ECO:0000256" key="4">
    <source>
        <dbReference type="ARBA" id="ARBA00022958"/>
    </source>
</evidence>
<feature type="domain" description="Potassium channel voltage dependent KCNQ C-terminal" evidence="10">
    <location>
        <begin position="307"/>
        <end position="373"/>
    </location>
</feature>
<evidence type="ECO:0000259" key="11">
    <source>
        <dbReference type="Pfam" id="PF07885"/>
    </source>
</evidence>
<keyword evidence="9" id="KW-1133">Transmembrane helix</keyword>
<evidence type="ECO:0000256" key="1">
    <source>
        <dbReference type="ARBA" id="ARBA00004651"/>
    </source>
</evidence>
<feature type="transmembrane region" description="Helical" evidence="9">
    <location>
        <begin position="118"/>
        <end position="138"/>
    </location>
</feature>
<dbReference type="KEGG" id="dpte:113798663"/>
<dbReference type="GO" id="GO:0005249">
    <property type="term" value="F:voltage-gated potassium channel activity"/>
    <property type="evidence" value="ECO:0007669"/>
    <property type="project" value="InterPro"/>
</dbReference>
<gene>
    <name evidence="13" type="primary">LOC113798663</name>
</gene>
<dbReference type="InterPro" id="IPR013099">
    <property type="entry name" value="K_chnl_dom"/>
</dbReference>
<keyword evidence="3" id="KW-1003">Cell membrane</keyword>
<evidence type="ECO:0000256" key="6">
    <source>
        <dbReference type="ARBA" id="ARBA00023303"/>
    </source>
</evidence>
<evidence type="ECO:0000313" key="13">
    <source>
        <dbReference type="RefSeq" id="XP_027205026.1"/>
    </source>
</evidence>
<accession>A0A6P6YJV0</accession>
<dbReference type="PANTHER" id="PTHR47735:SF9">
    <property type="entry name" value="POTASSIUM VOLTAGE-GATED CHANNEL SUBFAMILY KQT MEMBER 4-LIKE ISOFORM X1"/>
    <property type="match status" value="1"/>
</dbReference>
<feature type="transmembrane region" description="Helical" evidence="9">
    <location>
        <begin position="225"/>
        <end position="251"/>
    </location>
</feature>
<dbReference type="Gene3D" id="6.10.140.1910">
    <property type="match status" value="1"/>
</dbReference>